<protein>
    <recommendedName>
        <fullName evidence="4">Transmembrane protein</fullName>
    </recommendedName>
</protein>
<dbReference type="RefSeq" id="WP_232536787.1">
    <property type="nucleotide sequence ID" value="NZ_CP022098.1"/>
</dbReference>
<accession>A0A250J7T8</accession>
<dbReference type="KEGG" id="cfus:CYFUS_005035"/>
<evidence type="ECO:0000256" key="1">
    <source>
        <dbReference type="SAM" id="SignalP"/>
    </source>
</evidence>
<evidence type="ECO:0008006" key="4">
    <source>
        <dbReference type="Google" id="ProtNLM"/>
    </source>
</evidence>
<dbReference type="EMBL" id="CP022098">
    <property type="protein sequence ID" value="ATB39590.1"/>
    <property type="molecule type" value="Genomic_DNA"/>
</dbReference>
<evidence type="ECO:0000313" key="2">
    <source>
        <dbReference type="EMBL" id="ATB39590.1"/>
    </source>
</evidence>
<dbReference type="AlphaFoldDB" id="A0A250J7T8"/>
<name>A0A250J7T8_9BACT</name>
<feature type="signal peptide" evidence="1">
    <location>
        <begin position="1"/>
        <end position="23"/>
    </location>
</feature>
<dbReference type="Proteomes" id="UP000217257">
    <property type="component" value="Chromosome"/>
</dbReference>
<sequence>MHLSRFSRLLAVLVLVSGGAALSQPQQRRQLNSYQDTEMTLEERNAARARPKSNINAYTKDIKVKEEPIPWKAIGLAVIAFAVTAPFAWRAYKGTTRDIAAANTFGVSSSRGSEDASEQ</sequence>
<gene>
    <name evidence="2" type="ORF">CYFUS_005035</name>
</gene>
<keyword evidence="1" id="KW-0732">Signal</keyword>
<feature type="chain" id="PRO_5013123486" description="Transmembrane protein" evidence="1">
    <location>
        <begin position="24"/>
        <end position="119"/>
    </location>
</feature>
<proteinExistence type="predicted"/>
<organism evidence="2 3">
    <name type="scientific">Cystobacter fuscus</name>
    <dbReference type="NCBI Taxonomy" id="43"/>
    <lineage>
        <taxon>Bacteria</taxon>
        <taxon>Pseudomonadati</taxon>
        <taxon>Myxococcota</taxon>
        <taxon>Myxococcia</taxon>
        <taxon>Myxococcales</taxon>
        <taxon>Cystobacterineae</taxon>
        <taxon>Archangiaceae</taxon>
        <taxon>Cystobacter</taxon>
    </lineage>
</organism>
<evidence type="ECO:0000313" key="3">
    <source>
        <dbReference type="Proteomes" id="UP000217257"/>
    </source>
</evidence>
<reference evidence="2 3" key="1">
    <citation type="submission" date="2017-06" db="EMBL/GenBank/DDBJ databases">
        <title>Sequencing and comparative analysis of myxobacterial genomes.</title>
        <authorList>
            <person name="Rupp O."/>
            <person name="Goesmann A."/>
            <person name="Sogaard-Andersen L."/>
        </authorList>
    </citation>
    <scope>NUCLEOTIDE SEQUENCE [LARGE SCALE GENOMIC DNA]</scope>
    <source>
        <strain evidence="2 3">DSM 52655</strain>
    </source>
</reference>